<evidence type="ECO:0000313" key="3">
    <source>
        <dbReference type="Proteomes" id="UP001290462"/>
    </source>
</evidence>
<gene>
    <name evidence="2" type="ORF">RAK27_16625</name>
</gene>
<accession>A0AAW9K075</accession>
<dbReference type="AlphaFoldDB" id="A0AAW9K075"/>
<sequence length="161" mass="18682">MNYEQLLNYVSEEFSVYEVPLIEQTGSYGFFSNGTILIEETQSEIEKKCILAEEYGHGIKNVGNILDQQVTENRKQELVARRYAHELLVPLIELVRAKKFGCNSLFETAEYLEVTEDFLIEALEQYKVQYADGIIVSNHQIYFEPFLEITSLKDQTNQKKP</sequence>
<dbReference type="RefSeq" id="WP_317911973.1">
    <property type="nucleotide sequence ID" value="NZ_CBCPIB010000002.1"/>
</dbReference>
<evidence type="ECO:0000259" key="1">
    <source>
        <dbReference type="Pfam" id="PF06114"/>
    </source>
</evidence>
<dbReference type="InterPro" id="IPR010359">
    <property type="entry name" value="IrrE_HExxH"/>
</dbReference>
<name>A0AAW9K075_CARML</name>
<dbReference type="Pfam" id="PF06114">
    <property type="entry name" value="Peptidase_M78"/>
    <property type="match status" value="1"/>
</dbReference>
<comment type="caution">
    <text evidence="2">The sequence shown here is derived from an EMBL/GenBank/DDBJ whole genome shotgun (WGS) entry which is preliminary data.</text>
</comment>
<protein>
    <submittedName>
        <fullName evidence="2">ImmA/IrrE family metallo-endopeptidase</fullName>
    </submittedName>
</protein>
<feature type="domain" description="IrrE N-terminal-like" evidence="1">
    <location>
        <begin position="29"/>
        <end position="123"/>
    </location>
</feature>
<reference evidence="2" key="1">
    <citation type="submission" date="2023-08" db="EMBL/GenBank/DDBJ databases">
        <title>Genomic characterization of piscicolin 126 produced by Carnobacterium maltaromaticum CM22 strain isolated from salmon (Salmo salar).</title>
        <authorList>
            <person name="Gonzalez-Gragera E."/>
            <person name="Garcia-Lopez J.D."/>
            <person name="Teso-Perez C."/>
            <person name="Gimenez-Hernandez I."/>
            <person name="Peralta-Sanchez J.M."/>
            <person name="Valdivia E."/>
            <person name="Montalban-Lopez M."/>
            <person name="Martin-Platero A.M."/>
            <person name="Banos A."/>
            <person name="Martinez-Bueno M."/>
        </authorList>
    </citation>
    <scope>NUCLEOTIDE SEQUENCE</scope>
    <source>
        <strain evidence="2">CM22</strain>
    </source>
</reference>
<proteinExistence type="predicted"/>
<organism evidence="2 3">
    <name type="scientific">Carnobacterium maltaromaticum</name>
    <name type="common">Carnobacterium piscicola</name>
    <dbReference type="NCBI Taxonomy" id="2751"/>
    <lineage>
        <taxon>Bacteria</taxon>
        <taxon>Bacillati</taxon>
        <taxon>Bacillota</taxon>
        <taxon>Bacilli</taxon>
        <taxon>Lactobacillales</taxon>
        <taxon>Carnobacteriaceae</taxon>
        <taxon>Carnobacterium</taxon>
    </lineage>
</organism>
<evidence type="ECO:0000313" key="2">
    <source>
        <dbReference type="EMBL" id="MDZ5760264.1"/>
    </source>
</evidence>
<dbReference type="EMBL" id="JAVBVO010000005">
    <property type="protein sequence ID" value="MDZ5760264.1"/>
    <property type="molecule type" value="Genomic_DNA"/>
</dbReference>
<dbReference type="Proteomes" id="UP001290462">
    <property type="component" value="Unassembled WGS sequence"/>
</dbReference>